<proteinExistence type="predicted"/>
<feature type="transmembrane region" description="Helical" evidence="1">
    <location>
        <begin position="37"/>
        <end position="54"/>
    </location>
</feature>
<reference evidence="2 3" key="1">
    <citation type="submission" date="2019-09" db="EMBL/GenBank/DDBJ databases">
        <authorList>
            <person name="Chandra G."/>
            <person name="Truman W A."/>
        </authorList>
    </citation>
    <scope>NUCLEOTIDE SEQUENCE [LARGE SCALE GENOMIC DNA]</scope>
    <source>
        <strain evidence="2">PS862</strain>
    </source>
</reference>
<dbReference type="Proteomes" id="UP000385207">
    <property type="component" value="Unassembled WGS sequence"/>
</dbReference>
<protein>
    <submittedName>
        <fullName evidence="2">Uncharacterized protein</fullName>
    </submittedName>
</protein>
<keyword evidence="1" id="KW-0812">Transmembrane</keyword>
<accession>A0A5E7MNV0</accession>
<name>A0A5E7MNV0_PSEFL</name>
<evidence type="ECO:0000313" key="2">
    <source>
        <dbReference type="EMBL" id="VVP26352.1"/>
    </source>
</evidence>
<dbReference type="EMBL" id="CABVII010000019">
    <property type="protein sequence ID" value="VVP26352.1"/>
    <property type="molecule type" value="Genomic_DNA"/>
</dbReference>
<gene>
    <name evidence="2" type="ORF">PS862_04126</name>
</gene>
<organism evidence="2 3">
    <name type="scientific">Pseudomonas fluorescens</name>
    <dbReference type="NCBI Taxonomy" id="294"/>
    <lineage>
        <taxon>Bacteria</taxon>
        <taxon>Pseudomonadati</taxon>
        <taxon>Pseudomonadota</taxon>
        <taxon>Gammaproteobacteria</taxon>
        <taxon>Pseudomonadales</taxon>
        <taxon>Pseudomonadaceae</taxon>
        <taxon>Pseudomonas</taxon>
    </lineage>
</organism>
<keyword evidence="1" id="KW-1133">Transmembrane helix</keyword>
<sequence length="231" mass="26161">MDEKKVCKDCQSKINIKSKKCIECGSLLDWRRHSSEISAFLALFLAAIATFAWAEPIIRKYVIGFKDELTIISANAYFNVIKHEDSGHSLKGIQVAISNTGDHPAFVQDIGIVFKFSGEDESKDKNNDPPKLSGVIYYNELPDIYKNPGIIKEKNSELYRLFLTNSIALPQTIKSLKYYGEKNNYSPACKISIDWITSKGETKKLLKDLNEKNCKWSIRLAVMRLGEENGK</sequence>
<dbReference type="AlphaFoldDB" id="A0A5E7MNV0"/>
<evidence type="ECO:0000313" key="3">
    <source>
        <dbReference type="Proteomes" id="UP000385207"/>
    </source>
</evidence>
<dbReference type="RefSeq" id="WP_150784658.1">
    <property type="nucleotide sequence ID" value="NZ_CABVII010000019.1"/>
</dbReference>
<evidence type="ECO:0000256" key="1">
    <source>
        <dbReference type="SAM" id="Phobius"/>
    </source>
</evidence>
<keyword evidence="1" id="KW-0472">Membrane</keyword>